<dbReference type="Proteomes" id="UP000645217">
    <property type="component" value="Unassembled WGS sequence"/>
</dbReference>
<comment type="caution">
    <text evidence="1">The sequence shown here is derived from an EMBL/GenBank/DDBJ whole genome shotgun (WGS) entry which is preliminary data.</text>
</comment>
<organism evidence="1 2">
    <name type="scientific">Sphaerisporangium melleum</name>
    <dbReference type="NCBI Taxonomy" id="321316"/>
    <lineage>
        <taxon>Bacteria</taxon>
        <taxon>Bacillati</taxon>
        <taxon>Actinomycetota</taxon>
        <taxon>Actinomycetes</taxon>
        <taxon>Streptosporangiales</taxon>
        <taxon>Streptosporangiaceae</taxon>
        <taxon>Sphaerisporangium</taxon>
    </lineage>
</organism>
<proteinExistence type="predicted"/>
<reference evidence="1" key="2">
    <citation type="submission" date="2020-09" db="EMBL/GenBank/DDBJ databases">
        <authorList>
            <person name="Sun Q."/>
            <person name="Ohkuma M."/>
        </authorList>
    </citation>
    <scope>NUCLEOTIDE SEQUENCE</scope>
    <source>
        <strain evidence="1">JCM 13064</strain>
    </source>
</reference>
<evidence type="ECO:0000313" key="1">
    <source>
        <dbReference type="EMBL" id="GGK93115.1"/>
    </source>
</evidence>
<keyword evidence="2" id="KW-1185">Reference proteome</keyword>
<reference evidence="1" key="1">
    <citation type="journal article" date="2014" name="Int. J. Syst. Evol. Microbiol.">
        <title>Complete genome sequence of Corynebacterium casei LMG S-19264T (=DSM 44701T), isolated from a smear-ripened cheese.</title>
        <authorList>
            <consortium name="US DOE Joint Genome Institute (JGI-PGF)"/>
            <person name="Walter F."/>
            <person name="Albersmeier A."/>
            <person name="Kalinowski J."/>
            <person name="Ruckert C."/>
        </authorList>
    </citation>
    <scope>NUCLEOTIDE SEQUENCE</scope>
    <source>
        <strain evidence="1">JCM 13064</strain>
    </source>
</reference>
<sequence>MHGSGVGVGVGLGVGLAVGVSVGVGVGVGSPVGVGLGSVPQGAAGVAELRGPGGPAVKSAALTSVSAQP</sequence>
<gene>
    <name evidence="1" type="ORF">GCM10007964_39510</name>
</gene>
<dbReference type="AlphaFoldDB" id="A0A917R7D1"/>
<protein>
    <submittedName>
        <fullName evidence="1">Uncharacterized protein</fullName>
    </submittedName>
</protein>
<name>A0A917R7D1_9ACTN</name>
<evidence type="ECO:0000313" key="2">
    <source>
        <dbReference type="Proteomes" id="UP000645217"/>
    </source>
</evidence>
<dbReference type="EMBL" id="BMNT01000021">
    <property type="protein sequence ID" value="GGK93115.1"/>
    <property type="molecule type" value="Genomic_DNA"/>
</dbReference>
<accession>A0A917R7D1</accession>